<evidence type="ECO:0000313" key="4">
    <source>
        <dbReference type="Proteomes" id="UP000475385"/>
    </source>
</evidence>
<dbReference type="InterPro" id="IPR051729">
    <property type="entry name" value="Opine/Lysopine_DH"/>
</dbReference>
<dbReference type="InterPro" id="IPR013328">
    <property type="entry name" value="6PGD_dom2"/>
</dbReference>
<dbReference type="PANTHER" id="PTHR38015">
    <property type="entry name" value="BLR6086 PROTEIN"/>
    <property type="match status" value="1"/>
</dbReference>
<sequence length="354" mass="35975">MRLAVLGAGAIGPAAAVLAVSRGHSAILWSPSGAGIAGLSGTIHAEGLIEGAFPLPTTTSLEQAFEGADAAFLAVPAYAFADVLPRIAASLPARLPLLIAPAASLAPLALDAMLAARGASPDRAPIGAMATTPGGARRLGPDRVKVAMLRSAVEVAAVPAAAAPAMAALAHDLFGHACPPSPDALHASLLNLNPIAHAVMALTNVTRMERGEAWSQYAMMTPAACRMMEAMGAERDALAARFGHRLDSLASFLQRANSVPPAPLAETAAAIAARRPDVLGPKTLATRYVTEDVPFGLSFYLALAGDTPMPVTAAVVTALEALWGQDLRANPILDAIDLAALPQALMSGIGRAPS</sequence>
<dbReference type="AlphaFoldDB" id="A0A6M1LS35"/>
<evidence type="ECO:0000313" key="3">
    <source>
        <dbReference type="EMBL" id="NGM23235.1"/>
    </source>
</evidence>
<accession>A0A6M1LS35</accession>
<dbReference type="PANTHER" id="PTHR38015:SF1">
    <property type="entry name" value="OPINE DEHYDROGENASE DOMAIN-CONTAINING PROTEIN"/>
    <property type="match status" value="1"/>
</dbReference>
<organism evidence="3 4">
    <name type="scientific">Falsiroseomonas algicola</name>
    <dbReference type="NCBI Taxonomy" id="2716930"/>
    <lineage>
        <taxon>Bacteria</taxon>
        <taxon>Pseudomonadati</taxon>
        <taxon>Pseudomonadota</taxon>
        <taxon>Alphaproteobacteria</taxon>
        <taxon>Acetobacterales</taxon>
        <taxon>Roseomonadaceae</taxon>
        <taxon>Falsiroseomonas</taxon>
    </lineage>
</organism>
<dbReference type="EMBL" id="JAAIKB010000013">
    <property type="protein sequence ID" value="NGM23235.1"/>
    <property type="molecule type" value="Genomic_DNA"/>
</dbReference>
<keyword evidence="4" id="KW-1185">Reference proteome</keyword>
<dbReference type="RefSeq" id="WP_164697144.1">
    <property type="nucleotide sequence ID" value="NZ_JAAIKB010000013.1"/>
</dbReference>
<dbReference type="Pfam" id="PF02317">
    <property type="entry name" value="Octopine_DH"/>
    <property type="match status" value="1"/>
</dbReference>
<dbReference type="GO" id="GO:0016491">
    <property type="term" value="F:oxidoreductase activity"/>
    <property type="evidence" value="ECO:0007669"/>
    <property type="project" value="InterPro"/>
</dbReference>
<comment type="caution">
    <text evidence="3">The sequence shown here is derived from an EMBL/GenBank/DDBJ whole genome shotgun (WGS) entry which is preliminary data.</text>
</comment>
<dbReference type="SUPFAM" id="SSF48179">
    <property type="entry name" value="6-phosphogluconate dehydrogenase C-terminal domain-like"/>
    <property type="match status" value="1"/>
</dbReference>
<protein>
    <submittedName>
        <fullName evidence="3">NAD(P)-binding domain-containing protein</fullName>
    </submittedName>
</protein>
<name>A0A6M1LS35_9PROT</name>
<evidence type="ECO:0000259" key="2">
    <source>
        <dbReference type="Pfam" id="PF03807"/>
    </source>
</evidence>
<feature type="domain" description="Opine dehydrogenase" evidence="1">
    <location>
        <begin position="182"/>
        <end position="318"/>
    </location>
</feature>
<dbReference type="Pfam" id="PF03807">
    <property type="entry name" value="F420_oxidored"/>
    <property type="match status" value="1"/>
</dbReference>
<evidence type="ECO:0000259" key="1">
    <source>
        <dbReference type="Pfam" id="PF02317"/>
    </source>
</evidence>
<reference evidence="3 4" key="1">
    <citation type="submission" date="2020-03" db="EMBL/GenBank/DDBJ databases">
        <title>Roseomonas stagni sp. nov., isolated from pond water in Japan.</title>
        <authorList>
            <person name="Furuhata K."/>
            <person name="Miyamoto H."/>
            <person name="Goto K."/>
        </authorList>
    </citation>
    <scope>NUCLEOTIDE SEQUENCE [LARGE SCALE GENOMIC DNA]</scope>
    <source>
        <strain evidence="3 4">PeD5</strain>
    </source>
</reference>
<feature type="domain" description="Pyrroline-5-carboxylate reductase catalytic N-terminal" evidence="2">
    <location>
        <begin position="2"/>
        <end position="90"/>
    </location>
</feature>
<dbReference type="InterPro" id="IPR028939">
    <property type="entry name" value="P5C_Rdtase_cat_N"/>
</dbReference>
<dbReference type="Gene3D" id="1.10.1040.10">
    <property type="entry name" value="N-(1-d-carboxylethyl)-l-norvaline Dehydrogenase, domain 2"/>
    <property type="match status" value="1"/>
</dbReference>
<dbReference type="InterPro" id="IPR008927">
    <property type="entry name" value="6-PGluconate_DH-like_C_sf"/>
</dbReference>
<dbReference type="SUPFAM" id="SSF51735">
    <property type="entry name" value="NAD(P)-binding Rossmann-fold domains"/>
    <property type="match status" value="1"/>
</dbReference>
<dbReference type="InterPro" id="IPR036291">
    <property type="entry name" value="NAD(P)-bd_dom_sf"/>
</dbReference>
<proteinExistence type="predicted"/>
<gene>
    <name evidence="3" type="ORF">G3576_24695</name>
</gene>
<dbReference type="Proteomes" id="UP000475385">
    <property type="component" value="Unassembled WGS sequence"/>
</dbReference>
<dbReference type="InterPro" id="IPR003421">
    <property type="entry name" value="Opine_DH"/>
</dbReference>
<dbReference type="Gene3D" id="3.40.50.720">
    <property type="entry name" value="NAD(P)-binding Rossmann-like Domain"/>
    <property type="match status" value="1"/>
</dbReference>